<feature type="region of interest" description="Disordered" evidence="3">
    <location>
        <begin position="266"/>
        <end position="297"/>
    </location>
</feature>
<dbReference type="PANTHER" id="PTHR35807">
    <property type="entry name" value="TRANSCRIPTIONAL REGULATOR REDD-RELATED"/>
    <property type="match status" value="1"/>
</dbReference>
<evidence type="ECO:0000313" key="6">
    <source>
        <dbReference type="Proteomes" id="UP001324287"/>
    </source>
</evidence>
<sequence>MGRRCAGIGPEVPAGSRGAAAQLAGTGPTQRLHRSVRRPPGDGYALALGRDDIDALRIGDLASRGRAQLAAGDPAGAEGQLRVAVELWRGEPYADWPDADFAETERRRLDEVHSGAVAAFLGARLALGRHADVVPELERLVVEDGLREDWWRLLVLALYRSGRQADALAAVRRARTLLAEELGAIPGPALREMEAAVLAQDPALELPVGRTPPVVVPGPGAASGACPYKGLAAYQVMDAPLFHGRRRLVASLVGRLVDSPGWWSPARAGPASPPWCGPGSYRHSPRAGSPAVRRGGR</sequence>
<proteinExistence type="predicted"/>
<accession>A0ABZ1AWM2</accession>
<dbReference type="InterPro" id="IPR005158">
    <property type="entry name" value="BTAD"/>
</dbReference>
<dbReference type="InterPro" id="IPR051677">
    <property type="entry name" value="AfsR-DnrI-RedD_regulator"/>
</dbReference>
<evidence type="ECO:0000259" key="4">
    <source>
        <dbReference type="SMART" id="SM01043"/>
    </source>
</evidence>
<feature type="domain" description="Bacterial transcriptional activator" evidence="4">
    <location>
        <begin position="53"/>
        <end position="198"/>
    </location>
</feature>
<keyword evidence="2" id="KW-0804">Transcription</keyword>
<name>A0ABZ1AWM2_9ACTN</name>
<keyword evidence="6" id="KW-1185">Reference proteome</keyword>
<dbReference type="Pfam" id="PF03704">
    <property type="entry name" value="BTAD"/>
    <property type="match status" value="1"/>
</dbReference>
<dbReference type="Gene3D" id="1.25.40.10">
    <property type="entry name" value="Tetratricopeptide repeat domain"/>
    <property type="match status" value="1"/>
</dbReference>
<keyword evidence="1" id="KW-0805">Transcription regulation</keyword>
<organism evidence="5 6">
    <name type="scientific">Blastococcus brunescens</name>
    <dbReference type="NCBI Taxonomy" id="1564165"/>
    <lineage>
        <taxon>Bacteria</taxon>
        <taxon>Bacillati</taxon>
        <taxon>Actinomycetota</taxon>
        <taxon>Actinomycetes</taxon>
        <taxon>Geodermatophilales</taxon>
        <taxon>Geodermatophilaceae</taxon>
        <taxon>Blastococcus</taxon>
    </lineage>
</organism>
<dbReference type="EMBL" id="CP141261">
    <property type="protein sequence ID" value="WRL62962.1"/>
    <property type="molecule type" value="Genomic_DNA"/>
</dbReference>
<reference evidence="5 6" key="1">
    <citation type="submission" date="2023-12" db="EMBL/GenBank/DDBJ databases">
        <title>Blastococcus brunescens sp. nov., an actonobacterium isolated from sandstone collected in sahara desert.</title>
        <authorList>
            <person name="Gtari M."/>
            <person name="Ghodhbane F."/>
        </authorList>
    </citation>
    <scope>NUCLEOTIDE SEQUENCE [LARGE SCALE GENOMIC DNA]</scope>
    <source>
        <strain evidence="5 6">BMG 8361</strain>
    </source>
</reference>
<dbReference type="InterPro" id="IPR011990">
    <property type="entry name" value="TPR-like_helical_dom_sf"/>
</dbReference>
<evidence type="ECO:0000256" key="2">
    <source>
        <dbReference type="ARBA" id="ARBA00023163"/>
    </source>
</evidence>
<dbReference type="SUPFAM" id="SSF48452">
    <property type="entry name" value="TPR-like"/>
    <property type="match status" value="1"/>
</dbReference>
<gene>
    <name evidence="5" type="ORF">U6N30_24365</name>
</gene>
<evidence type="ECO:0000313" key="5">
    <source>
        <dbReference type="EMBL" id="WRL62962.1"/>
    </source>
</evidence>
<evidence type="ECO:0000256" key="1">
    <source>
        <dbReference type="ARBA" id="ARBA00023015"/>
    </source>
</evidence>
<dbReference type="CDD" id="cd15831">
    <property type="entry name" value="BTAD"/>
    <property type="match status" value="1"/>
</dbReference>
<evidence type="ECO:0000256" key="3">
    <source>
        <dbReference type="SAM" id="MobiDB-lite"/>
    </source>
</evidence>
<dbReference type="Proteomes" id="UP001324287">
    <property type="component" value="Chromosome"/>
</dbReference>
<feature type="region of interest" description="Disordered" evidence="3">
    <location>
        <begin position="1"/>
        <end position="40"/>
    </location>
</feature>
<protein>
    <submittedName>
        <fullName evidence="5">BTAD domain-containing putative transcriptional regulator</fullName>
    </submittedName>
</protein>
<dbReference type="PANTHER" id="PTHR35807:SF1">
    <property type="entry name" value="TRANSCRIPTIONAL REGULATOR REDD"/>
    <property type="match status" value="1"/>
</dbReference>
<dbReference type="RefSeq" id="WP_324274311.1">
    <property type="nucleotide sequence ID" value="NZ_CP141261.1"/>
</dbReference>
<dbReference type="SMART" id="SM01043">
    <property type="entry name" value="BTAD"/>
    <property type="match status" value="1"/>
</dbReference>